<dbReference type="InterPro" id="IPR037883">
    <property type="entry name" value="Knr4/Smi1-like_sf"/>
</dbReference>
<dbReference type="Proteomes" id="UP000819052">
    <property type="component" value="Unassembled WGS sequence"/>
</dbReference>
<comment type="caution">
    <text evidence="2">The sequence shown here is derived from an EMBL/GenBank/DDBJ whole genome shotgun (WGS) entry which is preliminary data.</text>
</comment>
<keyword evidence="3" id="KW-1185">Reference proteome</keyword>
<evidence type="ECO:0000313" key="2">
    <source>
        <dbReference type="EMBL" id="NHZ44183.1"/>
    </source>
</evidence>
<evidence type="ECO:0000313" key="3">
    <source>
        <dbReference type="Proteomes" id="UP000819052"/>
    </source>
</evidence>
<accession>A0ABX0MBZ3</accession>
<feature type="domain" description="Knr4/Smi1-like" evidence="1">
    <location>
        <begin position="32"/>
        <end position="124"/>
    </location>
</feature>
<name>A0ABX0MBZ3_9BURK</name>
<dbReference type="RefSeq" id="WP_167080634.1">
    <property type="nucleotide sequence ID" value="NZ_VVIW01000028.1"/>
</dbReference>
<dbReference type="Gene3D" id="3.40.1580.10">
    <property type="entry name" value="SMI1/KNR4-like"/>
    <property type="match status" value="1"/>
</dbReference>
<dbReference type="Pfam" id="PF09346">
    <property type="entry name" value="SMI1_KNR4"/>
    <property type="match status" value="1"/>
</dbReference>
<dbReference type="SMART" id="SM00860">
    <property type="entry name" value="SMI1_KNR4"/>
    <property type="match status" value="1"/>
</dbReference>
<organism evidence="2 3">
    <name type="scientific">Massilia aquatica</name>
    <dbReference type="NCBI Taxonomy" id="2609000"/>
    <lineage>
        <taxon>Bacteria</taxon>
        <taxon>Pseudomonadati</taxon>
        <taxon>Pseudomonadota</taxon>
        <taxon>Betaproteobacteria</taxon>
        <taxon>Burkholderiales</taxon>
        <taxon>Oxalobacteraceae</taxon>
        <taxon>Telluria group</taxon>
        <taxon>Massilia</taxon>
    </lineage>
</organism>
<protein>
    <submittedName>
        <fullName evidence="2">SMI1/KNR4 family protein</fullName>
    </submittedName>
</protein>
<evidence type="ECO:0000259" key="1">
    <source>
        <dbReference type="SMART" id="SM00860"/>
    </source>
</evidence>
<sequence>MISRDTIIALNARAVAADTEYPERFDLAFAAPATAQDIAALETLLNIRIPDQLRALYQECGAFRHVHYDDSYGQTIALDGVGAVLEQLRTAGDRRYGSHAGQGLVDFIHAHWGGRSDLDDILDEETVKLVNENYIAFGCRYINDDVHDYWYFDRNGMFGNLRFDQDELDYNSWKIETLCDVLPPGDLALDAAQRHAHTLGNIAIYSEPHDTFPGMTLRELIAYQFAAIVASISPDTD</sequence>
<dbReference type="InterPro" id="IPR018958">
    <property type="entry name" value="Knr4/Smi1-like_dom"/>
</dbReference>
<dbReference type="EMBL" id="VVIW01000028">
    <property type="protein sequence ID" value="NHZ44183.1"/>
    <property type="molecule type" value="Genomic_DNA"/>
</dbReference>
<gene>
    <name evidence="2" type="ORF">F1609_29050</name>
</gene>
<dbReference type="SUPFAM" id="SSF160631">
    <property type="entry name" value="SMI1/KNR4-like"/>
    <property type="match status" value="1"/>
</dbReference>
<proteinExistence type="predicted"/>
<reference evidence="2 3" key="1">
    <citation type="submission" date="2019-09" db="EMBL/GenBank/DDBJ databases">
        <title>Taxonomy of Antarctic Massilia spp.: description of Massilia rubra sp. nov., Massilia aquatica sp. nov., Massilia mucilaginosa sp. nov., Massilia frigida sp. nov. isolated from streams, lakes and regoliths.</title>
        <authorList>
            <person name="Holochova P."/>
            <person name="Sedlacek I."/>
            <person name="Kralova S."/>
            <person name="Maslanova I."/>
            <person name="Busse H.-J."/>
            <person name="Stankova E."/>
            <person name="Vrbovska V."/>
            <person name="Kovarovic V."/>
            <person name="Bartak M."/>
            <person name="Svec P."/>
            <person name="Pantucek R."/>
        </authorList>
    </citation>
    <scope>NUCLEOTIDE SEQUENCE [LARGE SCALE GENOMIC DNA]</scope>
    <source>
        <strain evidence="2 3">CCM 8693</strain>
    </source>
</reference>